<dbReference type="Proteomes" id="UP001558613">
    <property type="component" value="Unassembled WGS sequence"/>
</dbReference>
<comment type="caution">
    <text evidence="1">The sequence shown here is derived from an EMBL/GenBank/DDBJ whole genome shotgun (WGS) entry which is preliminary data.</text>
</comment>
<keyword evidence="2" id="KW-1185">Reference proteome</keyword>
<dbReference type="EMBL" id="JAYMGO010000013">
    <property type="protein sequence ID" value="KAL1262928.1"/>
    <property type="molecule type" value="Genomic_DNA"/>
</dbReference>
<gene>
    <name evidence="1" type="ORF">QQF64_005667</name>
</gene>
<name>A0ABR3MCY3_9TELE</name>
<sequence>MPSPRQISSTEMVTLLQNSNLTAAGADCLSHLKVHNFTKSFLAYLPMSWMPALVRNCEARVQPLYMCAPLVPDARFQPALVMRCPATTAAMRAVLVSG</sequence>
<evidence type="ECO:0000313" key="1">
    <source>
        <dbReference type="EMBL" id="KAL1262928.1"/>
    </source>
</evidence>
<proteinExistence type="predicted"/>
<organism evidence="1 2">
    <name type="scientific">Cirrhinus molitorella</name>
    <name type="common">mud carp</name>
    <dbReference type="NCBI Taxonomy" id="172907"/>
    <lineage>
        <taxon>Eukaryota</taxon>
        <taxon>Metazoa</taxon>
        <taxon>Chordata</taxon>
        <taxon>Craniata</taxon>
        <taxon>Vertebrata</taxon>
        <taxon>Euteleostomi</taxon>
        <taxon>Actinopterygii</taxon>
        <taxon>Neopterygii</taxon>
        <taxon>Teleostei</taxon>
        <taxon>Ostariophysi</taxon>
        <taxon>Cypriniformes</taxon>
        <taxon>Cyprinidae</taxon>
        <taxon>Labeoninae</taxon>
        <taxon>Labeonini</taxon>
        <taxon>Cirrhinus</taxon>
    </lineage>
</organism>
<protein>
    <submittedName>
        <fullName evidence="1">Uncharacterized protein</fullName>
    </submittedName>
</protein>
<evidence type="ECO:0000313" key="2">
    <source>
        <dbReference type="Proteomes" id="UP001558613"/>
    </source>
</evidence>
<accession>A0ABR3MCY3</accession>
<reference evidence="1 2" key="1">
    <citation type="submission" date="2023-09" db="EMBL/GenBank/DDBJ databases">
        <authorList>
            <person name="Wang M."/>
        </authorList>
    </citation>
    <scope>NUCLEOTIDE SEQUENCE [LARGE SCALE GENOMIC DNA]</scope>
    <source>
        <strain evidence="1">GT-2023</strain>
        <tissue evidence="1">Liver</tissue>
    </source>
</reference>